<evidence type="ECO:0000259" key="3">
    <source>
        <dbReference type="Pfam" id="PF12706"/>
    </source>
</evidence>
<dbReference type="Gene3D" id="3.60.15.10">
    <property type="entry name" value="Ribonuclease Z/Hydroxyacylglutathione hydrolase-like"/>
    <property type="match status" value="1"/>
</dbReference>
<name>A0A3D8QHK7_9HELO</name>
<dbReference type="OrthoDB" id="332863at2759"/>
<organism evidence="4 5">
    <name type="scientific">Coleophoma crateriformis</name>
    <dbReference type="NCBI Taxonomy" id="565419"/>
    <lineage>
        <taxon>Eukaryota</taxon>
        <taxon>Fungi</taxon>
        <taxon>Dikarya</taxon>
        <taxon>Ascomycota</taxon>
        <taxon>Pezizomycotina</taxon>
        <taxon>Leotiomycetes</taxon>
        <taxon>Helotiales</taxon>
        <taxon>Dermateaceae</taxon>
        <taxon>Coleophoma</taxon>
    </lineage>
</organism>
<dbReference type="GO" id="GO:0005737">
    <property type="term" value="C:cytoplasm"/>
    <property type="evidence" value="ECO:0007669"/>
    <property type="project" value="TreeGrafter"/>
</dbReference>
<evidence type="ECO:0000256" key="1">
    <source>
        <dbReference type="PIRSR" id="PIRSR038896-50"/>
    </source>
</evidence>
<dbReference type="PANTHER" id="PTHR15032">
    <property type="entry name" value="N-ACYL-PHOSPHATIDYLETHANOLAMINE-HYDROLYZING PHOSPHOLIPASE D"/>
    <property type="match status" value="1"/>
</dbReference>
<dbReference type="InterPro" id="IPR024884">
    <property type="entry name" value="NAPE-PLD"/>
</dbReference>
<dbReference type="InterPro" id="IPR001279">
    <property type="entry name" value="Metallo-B-lactamas"/>
</dbReference>
<feature type="binding site" evidence="1">
    <location>
        <position position="355"/>
    </location>
    <ligand>
        <name>an N-acyl-1,2-diacyl-sn-glycero-3-phosphoethanolamine</name>
        <dbReference type="ChEBI" id="CHEBI:62537"/>
    </ligand>
</feature>
<protein>
    <recommendedName>
        <fullName evidence="3">Metallo-beta-lactamase domain-containing protein</fullName>
    </recommendedName>
</protein>
<dbReference type="PANTHER" id="PTHR15032:SF27">
    <property type="entry name" value="N-ACYL-PHOSPHATIDYLETHANOLAMINE-HYDROLYZING PHOSPHOLIPASE D"/>
    <property type="match status" value="1"/>
</dbReference>
<dbReference type="GO" id="GO:0008270">
    <property type="term" value="F:zinc ion binding"/>
    <property type="evidence" value="ECO:0007669"/>
    <property type="project" value="InterPro"/>
</dbReference>
<dbReference type="GO" id="GO:0070292">
    <property type="term" value="P:N-acylphosphatidylethanolamine metabolic process"/>
    <property type="evidence" value="ECO:0007669"/>
    <property type="project" value="TreeGrafter"/>
</dbReference>
<dbReference type="InterPro" id="IPR036866">
    <property type="entry name" value="RibonucZ/Hydroxyglut_hydro"/>
</dbReference>
<dbReference type="EMBL" id="PDLN01000018">
    <property type="protein sequence ID" value="RDW61316.1"/>
    <property type="molecule type" value="Genomic_DNA"/>
</dbReference>
<reference evidence="4 5" key="1">
    <citation type="journal article" date="2018" name="IMA Fungus">
        <title>IMA Genome-F 9: Draft genome sequence of Annulohypoxylon stygium, Aspergillus mulundensis, Berkeleyomyces basicola (syn. Thielaviopsis basicola), Ceratocystis smalleyi, two Cercospora beticola strains, Coleophoma cylindrospora, Fusarium fracticaudum, Phialophora cf. hyalina, and Morchella septimelata.</title>
        <authorList>
            <person name="Wingfield B.D."/>
            <person name="Bills G.F."/>
            <person name="Dong Y."/>
            <person name="Huang W."/>
            <person name="Nel W.J."/>
            <person name="Swalarsk-Parry B.S."/>
            <person name="Vaghefi N."/>
            <person name="Wilken P.M."/>
            <person name="An Z."/>
            <person name="de Beer Z.W."/>
            <person name="De Vos L."/>
            <person name="Chen L."/>
            <person name="Duong T.A."/>
            <person name="Gao Y."/>
            <person name="Hammerbacher A."/>
            <person name="Kikkert J.R."/>
            <person name="Li Y."/>
            <person name="Li H."/>
            <person name="Li K."/>
            <person name="Li Q."/>
            <person name="Liu X."/>
            <person name="Ma X."/>
            <person name="Naidoo K."/>
            <person name="Pethybridge S.J."/>
            <person name="Sun J."/>
            <person name="Steenkamp E.T."/>
            <person name="van der Nest M.A."/>
            <person name="van Wyk S."/>
            <person name="Wingfield M.J."/>
            <person name="Xiong C."/>
            <person name="Yue Q."/>
            <person name="Zhang X."/>
        </authorList>
    </citation>
    <scope>NUCLEOTIDE SEQUENCE [LARGE SCALE GENOMIC DNA]</scope>
    <source>
        <strain evidence="4 5">BP5796</strain>
    </source>
</reference>
<dbReference type="SUPFAM" id="SSF56281">
    <property type="entry name" value="Metallo-hydrolase/oxidoreductase"/>
    <property type="match status" value="1"/>
</dbReference>
<feature type="domain" description="Metallo-beta-lactamase" evidence="3">
    <location>
        <begin position="124"/>
        <end position="378"/>
    </location>
</feature>
<dbReference type="AlphaFoldDB" id="A0A3D8QHK7"/>
<gene>
    <name evidence="4" type="ORF">BP5796_11208</name>
</gene>
<dbReference type="GO" id="GO:0070290">
    <property type="term" value="F:N-acylphosphatidylethanolamine-specific phospholipase D activity"/>
    <property type="evidence" value="ECO:0007669"/>
    <property type="project" value="InterPro"/>
</dbReference>
<accession>A0A3D8QHK7</accession>
<comment type="caution">
    <text evidence="4">The sequence shown here is derived from an EMBL/GenBank/DDBJ whole genome shotgun (WGS) entry which is preliminary data.</text>
</comment>
<dbReference type="PIRSF" id="PIRSF038896">
    <property type="entry name" value="NAPE-PLD"/>
    <property type="match status" value="1"/>
</dbReference>
<evidence type="ECO:0000313" key="4">
    <source>
        <dbReference type="EMBL" id="RDW61316.1"/>
    </source>
</evidence>
<proteinExistence type="predicted"/>
<dbReference type="Proteomes" id="UP000256328">
    <property type="component" value="Unassembled WGS sequence"/>
</dbReference>
<sequence>MVQPSTTNRPDHHANDCGTSFRNPWLSAGKPSWTELLPMRSPLSCYCNDNLKHDDRAREIKVVTPDWGALALKQRMLENEEKKCIVGTWLGHAGVMAEIPLEGITAGNSMNESLETSSSKSNLWILFDPIFSQRAGPTQYTGPGRIKASPCQVENLPACDAVAISHNHYDHLDSLSIKAVSSRFPRCKFFVPLGNKSWLLATGIPKDLIHELDWWKSAEFGLGGFHRELDHDTKEETRLRFTCVPAQHNSGRGTLDQGSTLWCGWVVEQHLVRKSQTVGGPDVGKRRKGAIYHAGDTGYRRIAKSEEVCPVFEEIGTKFGPFDLSFIPIWRGGTLSFISYVGLRLSHNEIPSALHASPSDAIAIHQAVKSKNTVGVHFGTFIGSENESYEALIEFDEAGEAEGISHLDDISECQHGRAGALDIGGSIAVGI</sequence>
<feature type="region of interest" description="Disordered" evidence="2">
    <location>
        <begin position="1"/>
        <end position="20"/>
    </location>
</feature>
<dbReference type="GO" id="GO:0070291">
    <property type="term" value="P:N-acylethanolamine metabolic process"/>
    <property type="evidence" value="ECO:0007669"/>
    <property type="project" value="TreeGrafter"/>
</dbReference>
<evidence type="ECO:0000256" key="2">
    <source>
        <dbReference type="SAM" id="MobiDB-lite"/>
    </source>
</evidence>
<keyword evidence="5" id="KW-1185">Reference proteome</keyword>
<evidence type="ECO:0000313" key="5">
    <source>
        <dbReference type="Proteomes" id="UP000256328"/>
    </source>
</evidence>
<dbReference type="Pfam" id="PF12706">
    <property type="entry name" value="Lactamase_B_2"/>
    <property type="match status" value="1"/>
</dbReference>
<feature type="binding site" evidence="1">
    <location>
        <position position="169"/>
    </location>
    <ligand>
        <name>an N-acyl-1,2-diacyl-sn-glycero-3-phosphoethanolamine</name>
        <dbReference type="ChEBI" id="CHEBI:62537"/>
    </ligand>
</feature>